<dbReference type="OrthoDB" id="2985014at2759"/>
<dbReference type="PROSITE" id="PS50048">
    <property type="entry name" value="ZN2_CY6_FUNGAL_2"/>
    <property type="match status" value="1"/>
</dbReference>
<name>A0A8E2ETP0_9PEZI</name>
<sequence length="586" mass="65408">MSAYTTGSSRRILPAPASPTEDKRGPWDKGTTVPAQKQKQLLKRTQITAVACQPCQQRKSKCDGARPICSSCVTKKRTDCTYDTAGDQRRTAALKQRIKVLEKQIHEVKELVRVICSAADKDAAITIVQKLQLDDLRNLDQVCGMLGGVKRDVGRLVDSQVLQGMATATDPRLAALFTQTLPPPIDPALMAGLSESQPQSSSWMLDMGSDSATGDGPWTYENSPIDVADQRWGSGSAYLLGSPSPMQGYNVPSMFPTPSTRSGSQSIRSTPAREMCQDDSRRPSQQSQYWYRQGKTVTHVQFFANLVGPQNSKINPDVESTPIPIHTVQPLNDVDDDALTAGTAAFIRAKRELIKEGWPIEQVLGSEELDTTLLSPKDGSEVQSPHLSNLTVGQWTSNIFERISDIRTPEKLAMTLLGVLFLRWSILPSLELYQKLPEWMRPTPIQMIVPHPQWIDFLPWPEARDLFINDPMNGEMTDAFQTLMTNTSINWPLGAADVVTLRADVDSLQLNPTFETYVKDISNWSLNPAVLTVFPALANKAWITPLQDEDDSFQYDVAPRWMTRHLRSSDADQRDWRYFRLLGVHI</sequence>
<dbReference type="InterPro" id="IPR001138">
    <property type="entry name" value="Zn2Cys6_DnaBD"/>
</dbReference>
<evidence type="ECO:0000259" key="3">
    <source>
        <dbReference type="PROSITE" id="PS50048"/>
    </source>
</evidence>
<evidence type="ECO:0000313" key="4">
    <source>
        <dbReference type="EMBL" id="OCL04626.1"/>
    </source>
</evidence>
<dbReference type="SUPFAM" id="SSF57701">
    <property type="entry name" value="Zn2/Cys6 DNA-binding domain"/>
    <property type="match status" value="1"/>
</dbReference>
<dbReference type="PANTHER" id="PTHR37012">
    <property type="entry name" value="B-ZIP TRANSCRIPTION FACTOR (EUROFUNG)-RELATED"/>
    <property type="match status" value="1"/>
</dbReference>
<reference evidence="4 5" key="1">
    <citation type="journal article" date="2016" name="Nat. Commun.">
        <title>Ectomycorrhizal ecology is imprinted in the genome of the dominant symbiotic fungus Cenococcum geophilum.</title>
        <authorList>
            <consortium name="DOE Joint Genome Institute"/>
            <person name="Peter M."/>
            <person name="Kohler A."/>
            <person name="Ohm R.A."/>
            <person name="Kuo A."/>
            <person name="Krutzmann J."/>
            <person name="Morin E."/>
            <person name="Arend M."/>
            <person name="Barry K.W."/>
            <person name="Binder M."/>
            <person name="Choi C."/>
            <person name="Clum A."/>
            <person name="Copeland A."/>
            <person name="Grisel N."/>
            <person name="Haridas S."/>
            <person name="Kipfer T."/>
            <person name="LaButti K."/>
            <person name="Lindquist E."/>
            <person name="Lipzen A."/>
            <person name="Maire R."/>
            <person name="Meier B."/>
            <person name="Mihaltcheva S."/>
            <person name="Molinier V."/>
            <person name="Murat C."/>
            <person name="Poggeler S."/>
            <person name="Quandt C.A."/>
            <person name="Sperisen C."/>
            <person name="Tritt A."/>
            <person name="Tisserant E."/>
            <person name="Crous P.W."/>
            <person name="Henrissat B."/>
            <person name="Nehls U."/>
            <person name="Egli S."/>
            <person name="Spatafora J.W."/>
            <person name="Grigoriev I.V."/>
            <person name="Martin F.M."/>
        </authorList>
    </citation>
    <scope>NUCLEOTIDE SEQUENCE [LARGE SCALE GENOMIC DNA]</scope>
    <source>
        <strain evidence="4 5">CBS 207.34</strain>
    </source>
</reference>
<evidence type="ECO:0000313" key="5">
    <source>
        <dbReference type="Proteomes" id="UP000250140"/>
    </source>
</evidence>
<dbReference type="InterPro" id="IPR036864">
    <property type="entry name" value="Zn2-C6_fun-type_DNA-bd_sf"/>
</dbReference>
<dbReference type="InterPro" id="IPR021833">
    <property type="entry name" value="DUF3425"/>
</dbReference>
<gene>
    <name evidence="4" type="ORF">AOQ84DRAFT_380387</name>
</gene>
<feature type="compositionally biased region" description="Polar residues" evidence="2">
    <location>
        <begin position="256"/>
        <end position="269"/>
    </location>
</feature>
<organism evidence="4 5">
    <name type="scientific">Glonium stellatum</name>
    <dbReference type="NCBI Taxonomy" id="574774"/>
    <lineage>
        <taxon>Eukaryota</taxon>
        <taxon>Fungi</taxon>
        <taxon>Dikarya</taxon>
        <taxon>Ascomycota</taxon>
        <taxon>Pezizomycotina</taxon>
        <taxon>Dothideomycetes</taxon>
        <taxon>Pleosporomycetidae</taxon>
        <taxon>Gloniales</taxon>
        <taxon>Gloniaceae</taxon>
        <taxon>Glonium</taxon>
    </lineage>
</organism>
<dbReference type="CDD" id="cd00067">
    <property type="entry name" value="GAL4"/>
    <property type="match status" value="1"/>
</dbReference>
<protein>
    <recommendedName>
        <fullName evidence="3">Zn(2)-C6 fungal-type domain-containing protein</fullName>
    </recommendedName>
</protein>
<dbReference type="GO" id="GO:0008270">
    <property type="term" value="F:zinc ion binding"/>
    <property type="evidence" value="ECO:0007669"/>
    <property type="project" value="InterPro"/>
</dbReference>
<feature type="region of interest" description="Disordered" evidence="2">
    <location>
        <begin position="1"/>
        <end position="35"/>
    </location>
</feature>
<dbReference type="Gene3D" id="4.10.240.10">
    <property type="entry name" value="Zn(2)-C6 fungal-type DNA-binding domain"/>
    <property type="match status" value="1"/>
</dbReference>
<dbReference type="AlphaFoldDB" id="A0A8E2ETP0"/>
<dbReference type="Proteomes" id="UP000250140">
    <property type="component" value="Unassembled WGS sequence"/>
</dbReference>
<dbReference type="Pfam" id="PF00172">
    <property type="entry name" value="Zn_clus"/>
    <property type="match status" value="1"/>
</dbReference>
<dbReference type="PANTHER" id="PTHR37012:SF2">
    <property type="entry name" value="BZIP DOMAIN-CONTAINING PROTEIN-RELATED"/>
    <property type="match status" value="1"/>
</dbReference>
<keyword evidence="5" id="KW-1185">Reference proteome</keyword>
<dbReference type="GO" id="GO:0000981">
    <property type="term" value="F:DNA-binding transcription factor activity, RNA polymerase II-specific"/>
    <property type="evidence" value="ECO:0007669"/>
    <property type="project" value="InterPro"/>
</dbReference>
<proteinExistence type="predicted"/>
<feature type="domain" description="Zn(2)-C6 fungal-type" evidence="3">
    <location>
        <begin position="51"/>
        <end position="82"/>
    </location>
</feature>
<keyword evidence="1" id="KW-0539">Nucleus</keyword>
<accession>A0A8E2ETP0</accession>
<dbReference type="Pfam" id="PF11905">
    <property type="entry name" value="DUF3425"/>
    <property type="match status" value="1"/>
</dbReference>
<dbReference type="SMART" id="SM00066">
    <property type="entry name" value="GAL4"/>
    <property type="match status" value="1"/>
</dbReference>
<feature type="region of interest" description="Disordered" evidence="2">
    <location>
        <begin position="255"/>
        <end position="287"/>
    </location>
</feature>
<dbReference type="EMBL" id="KV750464">
    <property type="protein sequence ID" value="OCL04626.1"/>
    <property type="molecule type" value="Genomic_DNA"/>
</dbReference>
<evidence type="ECO:0000256" key="2">
    <source>
        <dbReference type="SAM" id="MobiDB-lite"/>
    </source>
</evidence>
<evidence type="ECO:0000256" key="1">
    <source>
        <dbReference type="ARBA" id="ARBA00023242"/>
    </source>
</evidence>